<evidence type="ECO:0000256" key="4">
    <source>
        <dbReference type="RuleBase" id="RU368069"/>
    </source>
</evidence>
<dbReference type="Pfam" id="PF03666">
    <property type="entry name" value="NPR3"/>
    <property type="match status" value="1"/>
</dbReference>
<organism evidence="7 8">
    <name type="scientific">Hanseniaspora valbyensis NRRL Y-1626</name>
    <dbReference type="NCBI Taxonomy" id="766949"/>
    <lineage>
        <taxon>Eukaryota</taxon>
        <taxon>Fungi</taxon>
        <taxon>Dikarya</taxon>
        <taxon>Ascomycota</taxon>
        <taxon>Saccharomycotina</taxon>
        <taxon>Saccharomycetes</taxon>
        <taxon>Saccharomycodales</taxon>
        <taxon>Saccharomycodaceae</taxon>
        <taxon>Hanseniaspora</taxon>
    </lineage>
</organism>
<name>A0A1B7TA92_9ASCO</name>
<dbReference type="AlphaFoldDB" id="A0A1B7TA92"/>
<evidence type="ECO:0000313" key="7">
    <source>
        <dbReference type="EMBL" id="OBA25652.1"/>
    </source>
</evidence>
<dbReference type="GO" id="GO:0005774">
    <property type="term" value="C:vacuolar membrane"/>
    <property type="evidence" value="ECO:0007669"/>
    <property type="project" value="UniProtKB-SubCell"/>
</dbReference>
<keyword evidence="8" id="KW-1185">Reference proteome</keyword>
<comment type="caution">
    <text evidence="7">The sequence shown here is derived from an EMBL/GenBank/DDBJ whole genome shotgun (WGS) entry which is preliminary data.</text>
</comment>
<dbReference type="PANTHER" id="PTHR13153">
    <property type="entry name" value="CGTHBA PROTEIN -14 GENE PROTEIN"/>
    <property type="match status" value="1"/>
</dbReference>
<dbReference type="InterPro" id="IPR056603">
    <property type="entry name" value="HTH_NPRL3"/>
</dbReference>
<feature type="region of interest" description="Disordered" evidence="5">
    <location>
        <begin position="1"/>
        <end position="62"/>
    </location>
</feature>
<feature type="compositionally biased region" description="Basic and acidic residues" evidence="5">
    <location>
        <begin position="1"/>
        <end position="10"/>
    </location>
</feature>
<dbReference type="GO" id="GO:0034198">
    <property type="term" value="P:cellular response to amino acid starvation"/>
    <property type="evidence" value="ECO:0007669"/>
    <property type="project" value="TreeGrafter"/>
</dbReference>
<evidence type="ECO:0000256" key="1">
    <source>
        <dbReference type="ARBA" id="ARBA00010546"/>
    </source>
</evidence>
<evidence type="ECO:0000256" key="2">
    <source>
        <dbReference type="ARBA" id="ARBA00017880"/>
    </source>
</evidence>
<accession>A0A1B7TA92</accession>
<dbReference type="GO" id="GO:1990130">
    <property type="term" value="C:GATOR1 complex"/>
    <property type="evidence" value="ECO:0007669"/>
    <property type="project" value="TreeGrafter"/>
</dbReference>
<evidence type="ECO:0000259" key="6">
    <source>
        <dbReference type="Pfam" id="PF24064"/>
    </source>
</evidence>
<dbReference type="GO" id="GO:0051321">
    <property type="term" value="P:meiotic cell cycle"/>
    <property type="evidence" value="ECO:0007669"/>
    <property type="project" value="UniProtKB-UniRule"/>
</dbReference>
<gene>
    <name evidence="7" type="ORF">HANVADRAFT_34450</name>
</gene>
<keyword evidence="4" id="KW-0732">Signal</keyword>
<dbReference type="PANTHER" id="PTHR13153:SF5">
    <property type="entry name" value="GATOR COMPLEX PROTEIN NPRL3"/>
    <property type="match status" value="1"/>
</dbReference>
<comment type="similarity">
    <text evidence="1 4">Belongs to the NPR3 family.</text>
</comment>
<reference evidence="8" key="1">
    <citation type="journal article" date="2016" name="Proc. Natl. Acad. Sci. U.S.A.">
        <title>Comparative genomics of biotechnologically important yeasts.</title>
        <authorList>
            <person name="Riley R."/>
            <person name="Haridas S."/>
            <person name="Wolfe K.H."/>
            <person name="Lopes M.R."/>
            <person name="Hittinger C.T."/>
            <person name="Goeker M."/>
            <person name="Salamov A.A."/>
            <person name="Wisecaver J.H."/>
            <person name="Long T.M."/>
            <person name="Calvey C.H."/>
            <person name="Aerts A.L."/>
            <person name="Barry K.W."/>
            <person name="Choi C."/>
            <person name="Clum A."/>
            <person name="Coughlan A.Y."/>
            <person name="Deshpande S."/>
            <person name="Douglass A.P."/>
            <person name="Hanson S.J."/>
            <person name="Klenk H.-P."/>
            <person name="LaButti K.M."/>
            <person name="Lapidus A."/>
            <person name="Lindquist E.A."/>
            <person name="Lipzen A.M."/>
            <person name="Meier-Kolthoff J.P."/>
            <person name="Ohm R.A."/>
            <person name="Otillar R.P."/>
            <person name="Pangilinan J.L."/>
            <person name="Peng Y."/>
            <person name="Rokas A."/>
            <person name="Rosa C.A."/>
            <person name="Scheuner C."/>
            <person name="Sibirny A.A."/>
            <person name="Slot J.C."/>
            <person name="Stielow J.B."/>
            <person name="Sun H."/>
            <person name="Kurtzman C.P."/>
            <person name="Blackwell M."/>
            <person name="Grigoriev I.V."/>
            <person name="Jeffries T.W."/>
        </authorList>
    </citation>
    <scope>NUCLEOTIDE SEQUENCE [LARGE SCALE GENOMIC DNA]</scope>
    <source>
        <strain evidence="8">NRRL Y-1626</strain>
    </source>
</reference>
<dbReference type="OrthoDB" id="3972690at2759"/>
<feature type="region of interest" description="Disordered" evidence="5">
    <location>
        <begin position="170"/>
        <end position="213"/>
    </location>
</feature>
<sequence>MGSTKLEKELSNNNNNNNHMESSDMSDGSNISTDYANYSSDASSIITDNDESNGGGASLAKSNNNQINSVKEQQQPQHQVKKRSNTVVTGTTIDSNFINPDSPENKIIQEFIDKFPEDKFHFIKDKICGLDKDIIAEYCLPPRHLCNQRFEFTCDELSFIGLPMASKNPDGTWNNIKKNKQEQEEEKEENIDDDFGDDELENESQSDSELAEIKSQTTKKSQSFKAQVGDNIFVFNLVFILDPLLLEYDQRVDEMYDNVATRFAMFLRFFQQDSNYLSKEVTKILEINEQFNNNGGNFTVYNQYKKLLFKSSLCRAITKCFHRISDNKIANLVIDEDKFISLQIPIRNEFKCLPNVKIDHILKGSFLTNIENFKFLSTYKFDKQNMNGKIDDQETANGGGGVGEILNYALIFLMDPEDIINDLNNNVGENDLSTLIMTDLVKTIKPYSTLRSYKKTMQNLIQTYTNESFTDEEFVMKMLKSFVLHFIYWRQARCILPISSKNKYIVSPIGPMTGQRIDDFDTNIHYSNHIDKLPLIYSLQMEFKQQFQVLPVLSTFLTYFNGEDSFGLHIPSKDHKLMYFQGVAWCIKKGLLTQVVTFIYLRVDAKIKTSVEEDLEKEGNKSSDNVLSDSIEDMGDTESLLSIDSFEDVDEFTIILDPRTSTAIEKRWLYKLVQNDFKKSEQKLFYRLLKYFNGETSIEYLCVKNGISRNEINQLLKKLGKYVVKVKHW</sequence>
<keyword evidence="4" id="KW-0469">Meiosis</keyword>
<comment type="function">
    <text evidence="4">Mediates inactivation of the TORC1 complex in response to amino acid starvation. Required for meiotic nuclear division.</text>
</comment>
<dbReference type="InterPro" id="IPR005365">
    <property type="entry name" value="Npr3"/>
</dbReference>
<dbReference type="GO" id="GO:1904262">
    <property type="term" value="P:negative regulation of TORC1 signaling"/>
    <property type="evidence" value="ECO:0007669"/>
    <property type="project" value="TreeGrafter"/>
</dbReference>
<feature type="compositionally biased region" description="Acidic residues" evidence="5">
    <location>
        <begin position="183"/>
        <end position="210"/>
    </location>
</feature>
<dbReference type="GO" id="GO:0038202">
    <property type="term" value="P:TORC1 signaling"/>
    <property type="evidence" value="ECO:0007669"/>
    <property type="project" value="TreeGrafter"/>
</dbReference>
<evidence type="ECO:0000313" key="8">
    <source>
        <dbReference type="Proteomes" id="UP000092321"/>
    </source>
</evidence>
<evidence type="ECO:0000256" key="3">
    <source>
        <dbReference type="ARBA" id="ARBA00030028"/>
    </source>
</evidence>
<feature type="compositionally biased region" description="Polar residues" evidence="5">
    <location>
        <begin position="19"/>
        <end position="47"/>
    </location>
</feature>
<proteinExistence type="inferred from homology"/>
<dbReference type="Pfam" id="PF24064">
    <property type="entry name" value="HTH_NPRL3"/>
    <property type="match status" value="1"/>
</dbReference>
<feature type="domain" description="GATOR1 complex protein NPRL3 C-terminal HTH" evidence="6">
    <location>
        <begin position="662"/>
        <end position="724"/>
    </location>
</feature>
<protein>
    <recommendedName>
        <fullName evidence="2 4">Nitrogen permease regulator 3</fullName>
    </recommendedName>
    <alternativeName>
        <fullName evidence="3 4">Required for meiotic nuclear division protein 11</fullName>
    </alternativeName>
</protein>
<dbReference type="EMBL" id="LXPE01000058">
    <property type="protein sequence ID" value="OBA25652.1"/>
    <property type="molecule type" value="Genomic_DNA"/>
</dbReference>
<dbReference type="GO" id="GO:0010508">
    <property type="term" value="P:positive regulation of autophagy"/>
    <property type="evidence" value="ECO:0007669"/>
    <property type="project" value="TreeGrafter"/>
</dbReference>
<dbReference type="Proteomes" id="UP000092321">
    <property type="component" value="Unassembled WGS sequence"/>
</dbReference>
<evidence type="ECO:0000256" key="5">
    <source>
        <dbReference type="SAM" id="MobiDB-lite"/>
    </source>
</evidence>
<comment type="subcellular location">
    <subcellularLocation>
        <location evidence="4">Vacuole membrane</location>
        <topology evidence="4">Peripheral membrane protein</topology>
    </subcellularLocation>
</comment>